<proteinExistence type="predicted"/>
<dbReference type="EMBL" id="JH795864">
    <property type="protein sequence ID" value="EJU01627.1"/>
    <property type="molecule type" value="Genomic_DNA"/>
</dbReference>
<dbReference type="GO" id="GO:0003871">
    <property type="term" value="F:5-methyltetrahydropteroyltriglutamate-homocysteine S-methyltransferase activity"/>
    <property type="evidence" value="ECO:0007669"/>
    <property type="project" value="InterPro"/>
</dbReference>
<evidence type="ECO:0000313" key="3">
    <source>
        <dbReference type="Proteomes" id="UP000030653"/>
    </source>
</evidence>
<dbReference type="HOGENOM" id="CLU_058877_0_0_1"/>
<dbReference type="GO" id="GO:0009086">
    <property type="term" value="P:methionine biosynthetic process"/>
    <property type="evidence" value="ECO:0007669"/>
    <property type="project" value="InterPro"/>
</dbReference>
<evidence type="ECO:0000313" key="2">
    <source>
        <dbReference type="EMBL" id="EJU01627.1"/>
    </source>
</evidence>
<dbReference type="Proteomes" id="UP000030653">
    <property type="component" value="Unassembled WGS sequence"/>
</dbReference>
<protein>
    <submittedName>
        <fullName evidence="2">UROD/MetE-like protein</fullName>
    </submittedName>
</protein>
<dbReference type="Pfam" id="PF01717">
    <property type="entry name" value="Meth_synt_2"/>
    <property type="match status" value="1"/>
</dbReference>
<dbReference type="Gene3D" id="3.20.20.210">
    <property type="match status" value="1"/>
</dbReference>
<evidence type="ECO:0000259" key="1">
    <source>
        <dbReference type="Pfam" id="PF01717"/>
    </source>
</evidence>
<organism evidence="2 3">
    <name type="scientific">Dacryopinax primogenitus (strain DJM 731)</name>
    <name type="common">Brown rot fungus</name>
    <dbReference type="NCBI Taxonomy" id="1858805"/>
    <lineage>
        <taxon>Eukaryota</taxon>
        <taxon>Fungi</taxon>
        <taxon>Dikarya</taxon>
        <taxon>Basidiomycota</taxon>
        <taxon>Agaricomycotina</taxon>
        <taxon>Dacrymycetes</taxon>
        <taxon>Dacrymycetales</taxon>
        <taxon>Dacrymycetaceae</taxon>
        <taxon>Dacryopinax</taxon>
    </lineage>
</organism>
<keyword evidence="3" id="KW-1185">Reference proteome</keyword>
<dbReference type="AlphaFoldDB" id="M5G738"/>
<dbReference type="GeneID" id="63691495"/>
<dbReference type="GO" id="GO:0008270">
    <property type="term" value="F:zinc ion binding"/>
    <property type="evidence" value="ECO:0007669"/>
    <property type="project" value="InterPro"/>
</dbReference>
<dbReference type="InterPro" id="IPR002629">
    <property type="entry name" value="Met_Synth_C/arc"/>
</dbReference>
<gene>
    <name evidence="2" type="ORF">DACRYDRAFT_80236</name>
</gene>
<dbReference type="STRING" id="1858805.M5G738"/>
<feature type="domain" description="Cobalamin-independent methionine synthase MetE C-terminal/archaeal" evidence="1">
    <location>
        <begin position="183"/>
        <end position="390"/>
    </location>
</feature>
<accession>M5G738</accession>
<dbReference type="InterPro" id="IPR038071">
    <property type="entry name" value="UROD/MetE-like_sf"/>
</dbReference>
<dbReference type="PANTHER" id="PTHR43844">
    <property type="entry name" value="METHIONINE SYNTHASE"/>
    <property type="match status" value="1"/>
</dbReference>
<name>M5G738_DACPD</name>
<dbReference type="CDD" id="cd03311">
    <property type="entry name" value="CIMS_C_terminal_like"/>
    <property type="match status" value="1"/>
</dbReference>
<reference evidence="2 3" key="1">
    <citation type="journal article" date="2012" name="Science">
        <title>The Paleozoic origin of enzymatic lignin decomposition reconstructed from 31 fungal genomes.</title>
        <authorList>
            <person name="Floudas D."/>
            <person name="Binder M."/>
            <person name="Riley R."/>
            <person name="Barry K."/>
            <person name="Blanchette R.A."/>
            <person name="Henrissat B."/>
            <person name="Martinez A.T."/>
            <person name="Otillar R."/>
            <person name="Spatafora J.W."/>
            <person name="Yadav J.S."/>
            <person name="Aerts A."/>
            <person name="Benoit I."/>
            <person name="Boyd A."/>
            <person name="Carlson A."/>
            <person name="Copeland A."/>
            <person name="Coutinho P.M."/>
            <person name="de Vries R.P."/>
            <person name="Ferreira P."/>
            <person name="Findley K."/>
            <person name="Foster B."/>
            <person name="Gaskell J."/>
            <person name="Glotzer D."/>
            <person name="Gorecki P."/>
            <person name="Heitman J."/>
            <person name="Hesse C."/>
            <person name="Hori C."/>
            <person name="Igarashi K."/>
            <person name="Jurgens J.A."/>
            <person name="Kallen N."/>
            <person name="Kersten P."/>
            <person name="Kohler A."/>
            <person name="Kuees U."/>
            <person name="Kumar T.K.A."/>
            <person name="Kuo A."/>
            <person name="LaButti K."/>
            <person name="Larrondo L.F."/>
            <person name="Lindquist E."/>
            <person name="Ling A."/>
            <person name="Lombard V."/>
            <person name="Lucas S."/>
            <person name="Lundell T."/>
            <person name="Martin R."/>
            <person name="McLaughlin D.J."/>
            <person name="Morgenstern I."/>
            <person name="Morin E."/>
            <person name="Murat C."/>
            <person name="Nagy L.G."/>
            <person name="Nolan M."/>
            <person name="Ohm R.A."/>
            <person name="Patyshakuliyeva A."/>
            <person name="Rokas A."/>
            <person name="Ruiz-Duenas F.J."/>
            <person name="Sabat G."/>
            <person name="Salamov A."/>
            <person name="Samejima M."/>
            <person name="Schmutz J."/>
            <person name="Slot J.C."/>
            <person name="St John F."/>
            <person name="Stenlid J."/>
            <person name="Sun H."/>
            <person name="Sun S."/>
            <person name="Syed K."/>
            <person name="Tsang A."/>
            <person name="Wiebenga A."/>
            <person name="Young D."/>
            <person name="Pisabarro A."/>
            <person name="Eastwood D.C."/>
            <person name="Martin F."/>
            <person name="Cullen D."/>
            <person name="Grigoriev I.V."/>
            <person name="Hibbett D.S."/>
        </authorList>
    </citation>
    <scope>NUCLEOTIDE SEQUENCE [LARGE SCALE GENOMIC DNA]</scope>
    <source>
        <strain evidence="2 3">DJM-731 SS1</strain>
    </source>
</reference>
<dbReference type="RefSeq" id="XP_040628524.1">
    <property type="nucleotide sequence ID" value="XM_040776433.1"/>
</dbReference>
<dbReference type="PANTHER" id="PTHR43844:SF2">
    <property type="entry name" value="SYNTHASE, VITAMIN-B12 INDEPENDENT, PUTATIVE (AFU_ORTHOLOGUE AFUA_3G12060)-RELATED"/>
    <property type="match status" value="1"/>
</dbReference>
<dbReference type="OrthoDB" id="7772923at2759"/>
<dbReference type="SUPFAM" id="SSF51726">
    <property type="entry name" value="UROD/MetE-like"/>
    <property type="match status" value="1"/>
</dbReference>
<sequence length="396" mass="44858">MYSPIPSNIDVALISPFKGEHIGSILRPHALIEARKSHDAGELSSEALKQLEDSCIANVVKFQRDLGFRAVTDGEYRRHMFFNGFYDNLEGITYVPEPKLDIFAAYLPYVDKVRAKGFSQPTYIATGKIRRTKPCYVPWFEYLAKQVPAEEIKHVKMNMASPEWYHFRHMSQHAYTSEAYASDDEYFADIATAFRAELADLYAAGCRNVQIDGPVLTFFCSPGITSKMREMGLDPDSLLDRYIALYNDCLKDRKPDMKIGWHLCRGNFKGGIHYAEGGYDPIAEKVFGKIDVDVFYLEYDTPRTGTFDPLRFVPTNKGVVLGLISSKDPELEDPDYIIARMKEAAAAMGDLEMKRISVSLQCGFASHFEGNNISWEEMEAKLKLVIQVAKKVWGTI</sequence>